<evidence type="ECO:0000256" key="5">
    <source>
        <dbReference type="SAM" id="Phobius"/>
    </source>
</evidence>
<feature type="domain" description="O-antigen ligase-related" evidence="6">
    <location>
        <begin position="228"/>
        <end position="357"/>
    </location>
</feature>
<organism evidence="7 8">
    <name type="scientific">Clostridium cadaveris</name>
    <dbReference type="NCBI Taxonomy" id="1529"/>
    <lineage>
        <taxon>Bacteria</taxon>
        <taxon>Bacillati</taxon>
        <taxon>Bacillota</taxon>
        <taxon>Clostridia</taxon>
        <taxon>Eubacteriales</taxon>
        <taxon>Clostridiaceae</taxon>
        <taxon>Clostridium</taxon>
    </lineage>
</organism>
<evidence type="ECO:0000256" key="2">
    <source>
        <dbReference type="ARBA" id="ARBA00022692"/>
    </source>
</evidence>
<name>A0A316MBI1_9CLOT</name>
<sequence length="431" mass="50477">MKEYGMLREFIRFRERMKTKMNFKYRRMDIIKQRFFYKRAFLIYALFLATELFRFKAFDFVTIFMMLWGIGLLAYDVYDSKGKCLFKNVVLLSYMILGILTCIINVNKDKNFSIYFITVIQLFVLYSFDMRNRFSNIKKEINKINFVFIGTTFILTLLGIIFYKFNLDLFPFSMTDYSGGEFFKGFYIINKTAAMASYVSVVLSVICITTMKRVGIYNRITAFYIINILLQGYAMLYTGSIGVWVSFLLFLVIAFMMMIPNKIIRRIISSLVALGIIFGGIATRNSEYLTERQAVWQSGFSSIFVEYPMIGAGAANVPTIIENSLEQDLGSLEYRRVENSYLDVLYSNGIMGFVTFMCFLMNAMWMLYRRSFNSIMSEKDLRYVKLIFAFLVSILIISFVESTLIYSMNLMSAVFWIYMGYGAFVVKRYRE</sequence>
<evidence type="ECO:0000259" key="6">
    <source>
        <dbReference type="Pfam" id="PF04932"/>
    </source>
</evidence>
<feature type="transmembrane region" description="Helical" evidence="5">
    <location>
        <begin position="241"/>
        <end position="259"/>
    </location>
</feature>
<dbReference type="InterPro" id="IPR051533">
    <property type="entry name" value="WaaL-like"/>
</dbReference>
<dbReference type="AlphaFoldDB" id="A0A316MBI1"/>
<keyword evidence="2 5" id="KW-0812">Transmembrane</keyword>
<dbReference type="OrthoDB" id="1951079at2"/>
<keyword evidence="3 5" id="KW-1133">Transmembrane helix</keyword>
<feature type="transmembrane region" description="Helical" evidence="5">
    <location>
        <begin position="216"/>
        <end position="235"/>
    </location>
</feature>
<evidence type="ECO:0000256" key="1">
    <source>
        <dbReference type="ARBA" id="ARBA00004141"/>
    </source>
</evidence>
<feature type="transmembrane region" description="Helical" evidence="5">
    <location>
        <begin position="144"/>
        <end position="165"/>
    </location>
</feature>
<evidence type="ECO:0000256" key="4">
    <source>
        <dbReference type="ARBA" id="ARBA00023136"/>
    </source>
</evidence>
<feature type="transmembrane region" description="Helical" evidence="5">
    <location>
        <begin position="85"/>
        <end position="106"/>
    </location>
</feature>
<feature type="transmembrane region" description="Helical" evidence="5">
    <location>
        <begin position="112"/>
        <end position="128"/>
    </location>
</feature>
<proteinExistence type="predicted"/>
<dbReference type="Pfam" id="PF04932">
    <property type="entry name" value="Wzy_C"/>
    <property type="match status" value="1"/>
</dbReference>
<dbReference type="GO" id="GO:0016020">
    <property type="term" value="C:membrane"/>
    <property type="evidence" value="ECO:0007669"/>
    <property type="project" value="UniProtKB-SubCell"/>
</dbReference>
<keyword evidence="4 5" id="KW-0472">Membrane</keyword>
<feature type="transmembrane region" description="Helical" evidence="5">
    <location>
        <begin position="380"/>
        <end position="400"/>
    </location>
</feature>
<evidence type="ECO:0000313" key="7">
    <source>
        <dbReference type="EMBL" id="PWL55867.1"/>
    </source>
</evidence>
<feature type="transmembrane region" description="Helical" evidence="5">
    <location>
        <begin position="62"/>
        <end position="78"/>
    </location>
</feature>
<dbReference type="PANTHER" id="PTHR37422:SF13">
    <property type="entry name" value="LIPOPOLYSACCHARIDE BIOSYNTHESIS PROTEIN PA4999-RELATED"/>
    <property type="match status" value="1"/>
</dbReference>
<reference evidence="7 8" key="1">
    <citation type="submission" date="2018-03" db="EMBL/GenBank/DDBJ databases">
        <title>The uncultured portion of the human microbiome is neutrally assembled.</title>
        <authorList>
            <person name="Jeraldo P."/>
            <person name="Boardman L."/>
            <person name="White B.A."/>
            <person name="Nelson H."/>
            <person name="Goldenfeld N."/>
            <person name="Chia N."/>
        </authorList>
    </citation>
    <scope>NUCLEOTIDE SEQUENCE [LARGE SCALE GENOMIC DNA]</scope>
    <source>
        <strain evidence="7">CIM:MAG 903</strain>
    </source>
</reference>
<feature type="transmembrane region" description="Helical" evidence="5">
    <location>
        <begin position="345"/>
        <end position="368"/>
    </location>
</feature>
<accession>A0A316MBI1</accession>
<feature type="transmembrane region" description="Helical" evidence="5">
    <location>
        <begin position="266"/>
        <end position="283"/>
    </location>
</feature>
<gene>
    <name evidence="7" type="ORF">DBY38_00060</name>
</gene>
<comment type="caution">
    <text evidence="7">The sequence shown here is derived from an EMBL/GenBank/DDBJ whole genome shotgun (WGS) entry which is preliminary data.</text>
</comment>
<dbReference type="Proteomes" id="UP000246114">
    <property type="component" value="Unassembled WGS sequence"/>
</dbReference>
<dbReference type="InterPro" id="IPR007016">
    <property type="entry name" value="O-antigen_ligase-rel_domated"/>
</dbReference>
<dbReference type="PANTHER" id="PTHR37422">
    <property type="entry name" value="TEICHURONIC ACID BIOSYNTHESIS PROTEIN TUAE"/>
    <property type="match status" value="1"/>
</dbReference>
<comment type="subcellular location">
    <subcellularLocation>
        <location evidence="1">Membrane</location>
        <topology evidence="1">Multi-pass membrane protein</topology>
    </subcellularLocation>
</comment>
<feature type="transmembrane region" description="Helical" evidence="5">
    <location>
        <begin position="406"/>
        <end position="426"/>
    </location>
</feature>
<feature type="transmembrane region" description="Helical" evidence="5">
    <location>
        <begin position="185"/>
        <end position="209"/>
    </location>
</feature>
<dbReference type="EMBL" id="QAMZ01000002">
    <property type="protein sequence ID" value="PWL55867.1"/>
    <property type="molecule type" value="Genomic_DNA"/>
</dbReference>
<evidence type="ECO:0000256" key="3">
    <source>
        <dbReference type="ARBA" id="ARBA00022989"/>
    </source>
</evidence>
<evidence type="ECO:0000313" key="8">
    <source>
        <dbReference type="Proteomes" id="UP000246114"/>
    </source>
</evidence>
<protein>
    <recommendedName>
        <fullName evidence="6">O-antigen ligase-related domain-containing protein</fullName>
    </recommendedName>
</protein>